<feature type="compositionally biased region" description="Acidic residues" evidence="1">
    <location>
        <begin position="137"/>
        <end position="153"/>
    </location>
</feature>
<sequence>MELEDKNHYISEDDWQYEEDRSQTLTGEDDSYEERSWCEEDYSSSEVGYEPDGEEREPEPPDPSRDTTSHQGWYEGETDQESNPDGSYGEKSWCESEQEELHQEKRPWCEIPDSDHEEEHQEDGRPCLDESQASNGDELESKEEFDEENEVESETGRDDSGEDYTEANEDVSVTNKDEFRYINFAGHHQGSDAYLRWEHEMEDWLSSNQIPEEEKTIYAEDTLTEAALRHWEQDAYIRLKYDEPDASWKEMKQLLYEEFVEDASKRCIQLYIS</sequence>
<evidence type="ECO:0000313" key="2">
    <source>
        <dbReference type="EMBL" id="OAO89320.1"/>
    </source>
</evidence>
<comment type="caution">
    <text evidence="2">The sequence shown here is derived from an EMBL/GenBank/DDBJ whole genome shotgun (WGS) entry which is preliminary data.</text>
</comment>
<dbReference type="EMBL" id="LUHQ01000014">
    <property type="protein sequence ID" value="OAO89320.1"/>
    <property type="molecule type" value="Genomic_DNA"/>
</dbReference>
<name>A0A178U6P1_ARATH</name>
<protein>
    <submittedName>
        <fullName evidence="2">Uncharacterized protein</fullName>
    </submittedName>
</protein>
<dbReference type="Proteomes" id="UP000078284">
    <property type="component" value="Unassembled WGS sequence"/>
</dbReference>
<feature type="compositionally biased region" description="Acidic residues" evidence="1">
    <location>
        <begin position="160"/>
        <end position="169"/>
    </location>
</feature>
<proteinExistence type="predicted"/>
<feature type="compositionally biased region" description="Basic and acidic residues" evidence="1">
    <location>
        <begin position="58"/>
        <end position="68"/>
    </location>
</feature>
<organism evidence="2 3">
    <name type="scientific">Arabidopsis thaliana</name>
    <name type="common">Mouse-ear cress</name>
    <dbReference type="NCBI Taxonomy" id="3702"/>
    <lineage>
        <taxon>Eukaryota</taxon>
        <taxon>Viridiplantae</taxon>
        <taxon>Streptophyta</taxon>
        <taxon>Embryophyta</taxon>
        <taxon>Tracheophyta</taxon>
        <taxon>Spermatophyta</taxon>
        <taxon>Magnoliopsida</taxon>
        <taxon>eudicotyledons</taxon>
        <taxon>Gunneridae</taxon>
        <taxon>Pentapetalae</taxon>
        <taxon>rosids</taxon>
        <taxon>malvids</taxon>
        <taxon>Brassicales</taxon>
        <taxon>Brassicaceae</taxon>
        <taxon>Camelineae</taxon>
        <taxon>Arabidopsis</taxon>
    </lineage>
</organism>
<feature type="compositionally biased region" description="Basic and acidic residues" evidence="1">
    <location>
        <begin position="99"/>
        <end position="128"/>
    </location>
</feature>
<accession>A0A178U6P1</accession>
<dbReference type="AlphaFoldDB" id="A0A178U6P1"/>
<reference evidence="3" key="1">
    <citation type="journal article" date="2016" name="Proc. Natl. Acad. Sci. U.S.A.">
        <title>Chromosome-level assembly of Arabidopsis thaliana Ler reveals the extent of translocation and inversion polymorphisms.</title>
        <authorList>
            <person name="Zapata L."/>
            <person name="Ding J."/>
            <person name="Willing E.M."/>
            <person name="Hartwig B."/>
            <person name="Bezdan D."/>
            <person name="Jiao W.B."/>
            <person name="Patel V."/>
            <person name="Velikkakam James G."/>
            <person name="Koornneef M."/>
            <person name="Ossowski S."/>
            <person name="Schneeberger K."/>
        </authorList>
    </citation>
    <scope>NUCLEOTIDE SEQUENCE [LARGE SCALE GENOMIC DNA]</scope>
    <source>
        <strain evidence="3">cv. Landsberg erecta</strain>
    </source>
</reference>
<feature type="compositionally biased region" description="Acidic residues" evidence="1">
    <location>
        <begin position="39"/>
        <end position="57"/>
    </location>
</feature>
<feature type="compositionally biased region" description="Basic and acidic residues" evidence="1">
    <location>
        <begin position="1"/>
        <end position="11"/>
    </location>
</feature>
<evidence type="ECO:0000256" key="1">
    <source>
        <dbReference type="SAM" id="MobiDB-lite"/>
    </source>
</evidence>
<gene>
    <name evidence="2" type="ORF">AXX17_ATUG01940</name>
</gene>
<evidence type="ECO:0000313" key="3">
    <source>
        <dbReference type="Proteomes" id="UP000078284"/>
    </source>
</evidence>
<feature type="region of interest" description="Disordered" evidence="1">
    <location>
        <begin position="1"/>
        <end position="172"/>
    </location>
</feature>